<dbReference type="InterPro" id="IPR027482">
    <property type="entry name" value="Sec1-like_dom2"/>
</dbReference>
<reference evidence="2" key="1">
    <citation type="submission" date="2017-02" db="UniProtKB">
        <authorList>
            <consortium name="WormBaseParasite"/>
        </authorList>
    </citation>
    <scope>IDENTIFICATION</scope>
</reference>
<proteinExistence type="inferred from homology"/>
<dbReference type="PANTHER" id="PTHR11679">
    <property type="entry name" value="VESICLE PROTEIN SORTING-ASSOCIATED"/>
    <property type="match status" value="1"/>
</dbReference>
<sequence>LDSPDTFFLYYNAQKQGGLTTNLERIAEQIATVCATLGEYPSLRYRSDFERNVELSHLIEQKLDAYKADDPSMGEGADKARSQLLIIDRGFDAITPLLHELTLQAMTHDLLDVENDVYRLLLLL</sequence>
<name>A0A0M3JPX5_ANISI</name>
<dbReference type="GO" id="GO:0016192">
    <property type="term" value="P:vesicle-mediated transport"/>
    <property type="evidence" value="ECO:0007669"/>
    <property type="project" value="InterPro"/>
</dbReference>
<dbReference type="SUPFAM" id="SSF56815">
    <property type="entry name" value="Sec1/munc18-like (SM) proteins"/>
    <property type="match status" value="1"/>
</dbReference>
<evidence type="ECO:0000256" key="1">
    <source>
        <dbReference type="ARBA" id="ARBA00009884"/>
    </source>
</evidence>
<accession>A0A0M3JPX5</accession>
<dbReference type="AlphaFoldDB" id="A0A0M3JPX5"/>
<dbReference type="Gene3D" id="3.40.50.1910">
    <property type="match status" value="1"/>
</dbReference>
<dbReference type="InterPro" id="IPR036045">
    <property type="entry name" value="Sec1-like_sf"/>
</dbReference>
<dbReference type="WBParaSite" id="ASIM_0000972601-mRNA-1">
    <property type="protein sequence ID" value="ASIM_0000972601-mRNA-1"/>
    <property type="gene ID" value="ASIM_0000972601"/>
</dbReference>
<evidence type="ECO:0000313" key="2">
    <source>
        <dbReference type="WBParaSite" id="ASIM_0000972601-mRNA-1"/>
    </source>
</evidence>
<dbReference type="Pfam" id="PF00995">
    <property type="entry name" value="Sec1"/>
    <property type="match status" value="1"/>
</dbReference>
<organism evidence="2">
    <name type="scientific">Anisakis simplex</name>
    <name type="common">Herring worm</name>
    <dbReference type="NCBI Taxonomy" id="6269"/>
    <lineage>
        <taxon>Eukaryota</taxon>
        <taxon>Metazoa</taxon>
        <taxon>Ecdysozoa</taxon>
        <taxon>Nematoda</taxon>
        <taxon>Chromadorea</taxon>
        <taxon>Rhabditida</taxon>
        <taxon>Spirurina</taxon>
        <taxon>Ascaridomorpha</taxon>
        <taxon>Ascaridoidea</taxon>
        <taxon>Anisakidae</taxon>
        <taxon>Anisakis</taxon>
        <taxon>Anisakis simplex complex</taxon>
    </lineage>
</organism>
<dbReference type="InterPro" id="IPR001619">
    <property type="entry name" value="Sec1-like"/>
</dbReference>
<protein>
    <submittedName>
        <fullName evidence="2">Syntaxin binding protein 1</fullName>
    </submittedName>
</protein>
<comment type="similarity">
    <text evidence="1">Belongs to the STXBP/unc-18/SEC1 family.</text>
</comment>